<dbReference type="PANTHER" id="PTHR21237:SF23">
    <property type="entry name" value="GRPE PROTEIN HOMOLOG, MITOCHONDRIAL"/>
    <property type="match status" value="1"/>
</dbReference>
<dbReference type="Proteomes" id="UP000095347">
    <property type="component" value="Unassembled WGS sequence"/>
</dbReference>
<evidence type="ECO:0000313" key="15">
    <source>
        <dbReference type="EMBL" id="OEJ64392.1"/>
    </source>
</evidence>
<keyword evidence="4 10" id="KW-0963">Cytoplasm</keyword>
<dbReference type="FunFam" id="2.30.22.10:FF:000001">
    <property type="entry name" value="Protein GrpE"/>
    <property type="match status" value="1"/>
</dbReference>
<comment type="subunit">
    <text evidence="3 10">Homodimer.</text>
</comment>
<evidence type="ECO:0000256" key="10">
    <source>
        <dbReference type="HAMAP-Rule" id="MF_01151"/>
    </source>
</evidence>
<dbReference type="GO" id="GO:0000774">
    <property type="term" value="F:adenyl-nucleotide exchange factor activity"/>
    <property type="evidence" value="ECO:0007669"/>
    <property type="project" value="InterPro"/>
</dbReference>
<evidence type="ECO:0000256" key="9">
    <source>
        <dbReference type="ARBA" id="ARBA00076414"/>
    </source>
</evidence>
<comment type="caution">
    <text evidence="15">The sequence shown here is derived from an EMBL/GenBank/DDBJ whole genome shotgun (WGS) entry which is preliminary data.</text>
</comment>
<evidence type="ECO:0000256" key="11">
    <source>
        <dbReference type="RuleBase" id="RU000639"/>
    </source>
</evidence>
<sequence>MNTENEVSADETSEPSDQDLRNAQADAQNDSEREAEVEAFEAEGDIEPEAETDGPDLAREVQELKDKLLRAMAEAENTRRIAAREKADASKYAVVNFARDIVRVADNLGMAMMMVSEDARKEDKNLDNLYIGIDMTMKELLSIFESHGIKPVPTVGQPFDHNIHEAVQQLENKDVPNNTVLQALRGGFTIQDRLLRPAQVVVSTGGPSPETASEAPGQNQSDGNEHAYEAEGPEPGQNIDQET</sequence>
<keyword evidence="5 10" id="KW-0346">Stress response</keyword>
<evidence type="ECO:0000256" key="2">
    <source>
        <dbReference type="ARBA" id="ARBA00009054"/>
    </source>
</evidence>
<keyword evidence="6 10" id="KW-0143">Chaperone</keyword>
<accession>A0A1E5Q3M9</accession>
<dbReference type="HAMAP" id="MF_01151">
    <property type="entry name" value="GrpE"/>
    <property type="match status" value="1"/>
</dbReference>
<dbReference type="GO" id="GO:0005737">
    <property type="term" value="C:cytoplasm"/>
    <property type="evidence" value="ECO:0007669"/>
    <property type="project" value="UniProtKB-SubCell"/>
</dbReference>
<dbReference type="EMBL" id="MCGG01000071">
    <property type="protein sequence ID" value="OEJ64392.1"/>
    <property type="molecule type" value="Genomic_DNA"/>
</dbReference>
<feature type="region of interest" description="Disordered" evidence="14">
    <location>
        <begin position="1"/>
        <end position="55"/>
    </location>
</feature>
<dbReference type="GO" id="GO:0006457">
    <property type="term" value="P:protein folding"/>
    <property type="evidence" value="ECO:0007669"/>
    <property type="project" value="InterPro"/>
</dbReference>
<dbReference type="Gene3D" id="3.90.20.20">
    <property type="match status" value="1"/>
</dbReference>
<evidence type="ECO:0000256" key="4">
    <source>
        <dbReference type="ARBA" id="ARBA00022490"/>
    </source>
</evidence>
<evidence type="ECO:0000256" key="5">
    <source>
        <dbReference type="ARBA" id="ARBA00023016"/>
    </source>
</evidence>
<evidence type="ECO:0000256" key="12">
    <source>
        <dbReference type="RuleBase" id="RU004478"/>
    </source>
</evidence>
<dbReference type="Pfam" id="PF01025">
    <property type="entry name" value="GrpE"/>
    <property type="match status" value="1"/>
</dbReference>
<evidence type="ECO:0000256" key="13">
    <source>
        <dbReference type="SAM" id="Coils"/>
    </source>
</evidence>
<evidence type="ECO:0000256" key="14">
    <source>
        <dbReference type="SAM" id="MobiDB-lite"/>
    </source>
</evidence>
<dbReference type="InterPro" id="IPR009012">
    <property type="entry name" value="GrpE_head"/>
</dbReference>
<dbReference type="STRING" id="28181.BEN30_16400"/>
<keyword evidence="13" id="KW-0175">Coiled coil</keyword>
<dbReference type="Gene3D" id="2.30.22.10">
    <property type="entry name" value="Head domain of nucleotide exchange factor GrpE"/>
    <property type="match status" value="1"/>
</dbReference>
<proteinExistence type="inferred from homology"/>
<dbReference type="CDD" id="cd00446">
    <property type="entry name" value="GrpE"/>
    <property type="match status" value="1"/>
</dbReference>
<dbReference type="SUPFAM" id="SSF51064">
    <property type="entry name" value="Head domain of nucleotide exchange factor GrpE"/>
    <property type="match status" value="1"/>
</dbReference>
<comment type="function">
    <text evidence="7 10 11">Participates actively in the response to hyperosmotic and heat shock by preventing the aggregation of stress-denatured proteins, in association with DnaK and GrpE. It is the nucleotide exchange factor for DnaK and may function as a thermosensor. Unfolded proteins bind initially to DnaJ; upon interaction with the DnaJ-bound protein, DnaK hydrolyzes its bound ATP, resulting in the formation of a stable complex. GrpE releases ADP from DnaK; ATP binding to DnaK triggers the release of the substrate protein, thus completing the reaction cycle. Several rounds of ATP-dependent interactions between DnaJ, DnaK and GrpE are required for fully efficient folding.</text>
</comment>
<dbReference type="AlphaFoldDB" id="A0A1E5Q3M9"/>
<dbReference type="InterPro" id="IPR013805">
    <property type="entry name" value="GrpE_CC"/>
</dbReference>
<comment type="subcellular location">
    <subcellularLocation>
        <location evidence="1 10">Cytoplasm</location>
    </subcellularLocation>
</comment>
<evidence type="ECO:0000313" key="16">
    <source>
        <dbReference type="Proteomes" id="UP000095347"/>
    </source>
</evidence>
<evidence type="ECO:0000256" key="7">
    <source>
        <dbReference type="ARBA" id="ARBA00053401"/>
    </source>
</evidence>
<dbReference type="PANTHER" id="PTHR21237">
    <property type="entry name" value="GRPE PROTEIN"/>
    <property type="match status" value="1"/>
</dbReference>
<dbReference type="PROSITE" id="PS01071">
    <property type="entry name" value="GRPE"/>
    <property type="match status" value="1"/>
</dbReference>
<dbReference type="SUPFAM" id="SSF58014">
    <property type="entry name" value="Coiled-coil domain of nucleotide exchange factor GrpE"/>
    <property type="match status" value="1"/>
</dbReference>
<dbReference type="GO" id="GO:0051087">
    <property type="term" value="F:protein-folding chaperone binding"/>
    <property type="evidence" value="ECO:0007669"/>
    <property type="project" value="InterPro"/>
</dbReference>
<dbReference type="GO" id="GO:0042803">
    <property type="term" value="F:protein homodimerization activity"/>
    <property type="evidence" value="ECO:0007669"/>
    <property type="project" value="InterPro"/>
</dbReference>
<reference evidence="16" key="1">
    <citation type="submission" date="2016-07" db="EMBL/GenBank/DDBJ databases">
        <authorList>
            <person name="Florea S."/>
            <person name="Webb J.S."/>
            <person name="Jaromczyk J."/>
            <person name="Schardl C.L."/>
        </authorList>
    </citation>
    <scope>NUCLEOTIDE SEQUENCE [LARGE SCALE GENOMIC DNA]</scope>
    <source>
        <strain evidence="16">MV-1</strain>
    </source>
</reference>
<organism evidence="15 16">
    <name type="scientific">Magnetovibrio blakemorei</name>
    <dbReference type="NCBI Taxonomy" id="28181"/>
    <lineage>
        <taxon>Bacteria</taxon>
        <taxon>Pseudomonadati</taxon>
        <taxon>Pseudomonadota</taxon>
        <taxon>Alphaproteobacteria</taxon>
        <taxon>Rhodospirillales</taxon>
        <taxon>Magnetovibrionaceae</taxon>
        <taxon>Magnetovibrio</taxon>
    </lineage>
</organism>
<gene>
    <name evidence="10" type="primary">grpE</name>
    <name evidence="15" type="ORF">BEN30_16400</name>
</gene>
<dbReference type="GO" id="GO:0051082">
    <property type="term" value="F:unfolded protein binding"/>
    <property type="evidence" value="ECO:0007669"/>
    <property type="project" value="TreeGrafter"/>
</dbReference>
<name>A0A1E5Q3M9_9PROT</name>
<keyword evidence="16" id="KW-1185">Reference proteome</keyword>
<feature type="region of interest" description="Disordered" evidence="14">
    <location>
        <begin position="202"/>
        <end position="243"/>
    </location>
</feature>
<dbReference type="InterPro" id="IPR000740">
    <property type="entry name" value="GrpE"/>
</dbReference>
<dbReference type="RefSeq" id="WP_069959245.1">
    <property type="nucleotide sequence ID" value="NZ_MCGG01000071.1"/>
</dbReference>
<evidence type="ECO:0000256" key="8">
    <source>
        <dbReference type="ARBA" id="ARBA00072274"/>
    </source>
</evidence>
<evidence type="ECO:0000256" key="3">
    <source>
        <dbReference type="ARBA" id="ARBA00011738"/>
    </source>
</evidence>
<evidence type="ECO:0000256" key="1">
    <source>
        <dbReference type="ARBA" id="ARBA00004496"/>
    </source>
</evidence>
<feature type="compositionally biased region" description="Acidic residues" evidence="14">
    <location>
        <begin position="7"/>
        <end position="17"/>
    </location>
</feature>
<feature type="compositionally biased region" description="Acidic residues" evidence="14">
    <location>
        <begin position="37"/>
        <end position="54"/>
    </location>
</feature>
<dbReference type="OrthoDB" id="9789811at2"/>
<feature type="coiled-coil region" evidence="13">
    <location>
        <begin position="58"/>
        <end position="85"/>
    </location>
</feature>
<evidence type="ECO:0000256" key="6">
    <source>
        <dbReference type="ARBA" id="ARBA00023186"/>
    </source>
</evidence>
<protein>
    <recommendedName>
        <fullName evidence="8 10">Protein GrpE</fullName>
    </recommendedName>
    <alternativeName>
        <fullName evidence="9 10">HSP-70 cofactor</fullName>
    </alternativeName>
</protein>
<dbReference type="PRINTS" id="PR00773">
    <property type="entry name" value="GRPEPROTEIN"/>
</dbReference>
<comment type="similarity">
    <text evidence="2 10 12">Belongs to the GrpE family.</text>
</comment>